<dbReference type="SUPFAM" id="SSF46689">
    <property type="entry name" value="Homeodomain-like"/>
    <property type="match status" value="1"/>
</dbReference>
<feature type="domain" description="PAS" evidence="3">
    <location>
        <begin position="301"/>
        <end position="376"/>
    </location>
</feature>
<feature type="domain" description="DNA binding HTH" evidence="1">
    <location>
        <begin position="430"/>
        <end position="469"/>
    </location>
</feature>
<dbReference type="NCBIfam" id="TIGR02040">
    <property type="entry name" value="PpsR-CrtJ"/>
    <property type="match status" value="1"/>
</dbReference>
<sequence length="479" mass="51921">MTPPPPHSATTAAEVTSELLASLGGEALAAIVGMGSDVVHIVGEDGVVQHVHYNDPGLEPYGLPAMVGKRLRDCVTHESVPKIDAMLSPSQQQRPERGYQINHRANGHPDLPVAYKAFPVPGAATAIVVGREMQRQMRDQQRLVEAQIAMEADYRDLRQAEARYRTAFKVSETAYVMLEGDKRTILEANAAAIALLESGSANLTGKAVRDLVAKQERDRLGDAIGEARHSGEPVLLPHLMGAKGVQLGAKLRAYRENGATNLILTLWPAQDSEQSARHLSSDARSTEDLELGALPEAALRTDQEGNLLAANALFLDLVHAPTLNQVLGRNVSDWIGKSAIDISVLYARIIEEKRIRSFNTVLSDTLGSEHPVLLSGYFDPEADVVHLLVLPQSAQSDAVSIQPGTTQDQAEGFASLVGKVPLKELIRESLDVVEKICIEAALDQTNNNRANAAEILGLSRQSLYIKLRRHGLENYRPGS</sequence>
<dbReference type="Gene3D" id="1.10.10.60">
    <property type="entry name" value="Homeodomain-like"/>
    <property type="match status" value="1"/>
</dbReference>
<evidence type="ECO:0000259" key="2">
    <source>
        <dbReference type="Pfam" id="PF13188"/>
    </source>
</evidence>
<feature type="domain" description="PAS" evidence="2">
    <location>
        <begin position="162"/>
        <end position="212"/>
    </location>
</feature>
<evidence type="ECO:0000313" key="4">
    <source>
        <dbReference type="EMBL" id="SMP36213.1"/>
    </source>
</evidence>
<dbReference type="Proteomes" id="UP001157914">
    <property type="component" value="Unassembled WGS sequence"/>
</dbReference>
<organism evidence="4 5">
    <name type="scientific">Roseibium denhamense</name>
    <dbReference type="NCBI Taxonomy" id="76305"/>
    <lineage>
        <taxon>Bacteria</taxon>
        <taxon>Pseudomonadati</taxon>
        <taxon>Pseudomonadota</taxon>
        <taxon>Alphaproteobacteria</taxon>
        <taxon>Hyphomicrobiales</taxon>
        <taxon>Stappiaceae</taxon>
        <taxon>Roseibium</taxon>
    </lineage>
</organism>
<keyword evidence="5" id="KW-1185">Reference proteome</keyword>
<dbReference type="InterPro" id="IPR011785">
    <property type="entry name" value="Tscrpt_reg_PpsR-CrtJ"/>
</dbReference>
<comment type="caution">
    <text evidence="4">The sequence shown here is derived from an EMBL/GenBank/DDBJ whole genome shotgun (WGS) entry which is preliminary data.</text>
</comment>
<dbReference type="InterPro" id="IPR009057">
    <property type="entry name" value="Homeodomain-like_sf"/>
</dbReference>
<evidence type="ECO:0000259" key="3">
    <source>
        <dbReference type="Pfam" id="PF13426"/>
    </source>
</evidence>
<dbReference type="InterPro" id="IPR000014">
    <property type="entry name" value="PAS"/>
</dbReference>
<reference evidence="4 5" key="1">
    <citation type="submission" date="2017-05" db="EMBL/GenBank/DDBJ databases">
        <authorList>
            <person name="Varghese N."/>
            <person name="Submissions S."/>
        </authorList>
    </citation>
    <scope>NUCLEOTIDE SEQUENCE [LARGE SCALE GENOMIC DNA]</scope>
    <source>
        <strain evidence="4 5">DSM 15949</strain>
    </source>
</reference>
<dbReference type="RefSeq" id="WP_283404642.1">
    <property type="nucleotide sequence ID" value="NZ_BAAAEA010000005.1"/>
</dbReference>
<dbReference type="Pfam" id="PF02954">
    <property type="entry name" value="HTH_8"/>
    <property type="match status" value="1"/>
</dbReference>
<dbReference type="InterPro" id="IPR035965">
    <property type="entry name" value="PAS-like_dom_sf"/>
</dbReference>
<dbReference type="EMBL" id="FXTT01000007">
    <property type="protein sequence ID" value="SMP36213.1"/>
    <property type="molecule type" value="Genomic_DNA"/>
</dbReference>
<accession>A0ABY1PLI9</accession>
<gene>
    <name evidence="4" type="ORF">SAMN06265374_4124</name>
</gene>
<dbReference type="Gene3D" id="3.30.450.20">
    <property type="entry name" value="PAS domain"/>
    <property type="match status" value="2"/>
</dbReference>
<dbReference type="Gene3D" id="1.20.5.430">
    <property type="match status" value="1"/>
</dbReference>
<dbReference type="PRINTS" id="PR01590">
    <property type="entry name" value="HTHFIS"/>
</dbReference>
<name>A0ABY1PLI9_9HYPH</name>
<dbReference type="Pfam" id="PF13188">
    <property type="entry name" value="PAS_8"/>
    <property type="match status" value="1"/>
</dbReference>
<dbReference type="Pfam" id="PF13426">
    <property type="entry name" value="PAS_9"/>
    <property type="match status" value="1"/>
</dbReference>
<protein>
    <submittedName>
        <fullName evidence="4">Transcriptional regulator PpsR</fullName>
    </submittedName>
</protein>
<dbReference type="InterPro" id="IPR002197">
    <property type="entry name" value="HTH_Fis"/>
</dbReference>
<evidence type="ECO:0000259" key="1">
    <source>
        <dbReference type="Pfam" id="PF02954"/>
    </source>
</evidence>
<evidence type="ECO:0000313" key="5">
    <source>
        <dbReference type="Proteomes" id="UP001157914"/>
    </source>
</evidence>
<dbReference type="SUPFAM" id="SSF55785">
    <property type="entry name" value="PYP-like sensor domain (PAS domain)"/>
    <property type="match status" value="1"/>
</dbReference>
<proteinExistence type="predicted"/>